<evidence type="ECO:0000256" key="3">
    <source>
        <dbReference type="ARBA" id="ARBA00022723"/>
    </source>
</evidence>
<name>A0A7S1XCL2_9RHOD</name>
<dbReference type="Pfam" id="PF01257">
    <property type="entry name" value="2Fe-2S_thioredx"/>
    <property type="match status" value="1"/>
</dbReference>
<evidence type="ECO:0000313" key="9">
    <source>
        <dbReference type="EMBL" id="CAD9230804.1"/>
    </source>
</evidence>
<dbReference type="EMBL" id="HBGH01005308">
    <property type="protein sequence ID" value="CAD9230804.1"/>
    <property type="molecule type" value="Transcribed_RNA"/>
</dbReference>
<dbReference type="GO" id="GO:0006120">
    <property type="term" value="P:mitochondrial electron transport, NADH to ubiquinone"/>
    <property type="evidence" value="ECO:0007669"/>
    <property type="project" value="UniProtKB-ARBA"/>
</dbReference>
<evidence type="ECO:0000256" key="4">
    <source>
        <dbReference type="ARBA" id="ARBA00022967"/>
    </source>
</evidence>
<reference evidence="9" key="1">
    <citation type="submission" date="2021-01" db="EMBL/GenBank/DDBJ databases">
        <authorList>
            <person name="Corre E."/>
            <person name="Pelletier E."/>
            <person name="Niang G."/>
            <person name="Scheremetjew M."/>
            <person name="Finn R."/>
            <person name="Kale V."/>
            <person name="Holt S."/>
            <person name="Cochrane G."/>
            <person name="Meng A."/>
            <person name="Brown T."/>
            <person name="Cohen L."/>
        </authorList>
    </citation>
    <scope>NUCLEOTIDE SEQUENCE</scope>
    <source>
        <strain evidence="9">SAG 36.94</strain>
    </source>
</reference>
<dbReference type="AlphaFoldDB" id="A0A7S1XCL2"/>
<dbReference type="InterPro" id="IPR042128">
    <property type="entry name" value="NuoE_dom"/>
</dbReference>
<dbReference type="GO" id="GO:0046872">
    <property type="term" value="F:metal ion binding"/>
    <property type="evidence" value="ECO:0007669"/>
    <property type="project" value="UniProtKB-KW"/>
</dbReference>
<dbReference type="PANTHER" id="PTHR10371">
    <property type="entry name" value="NADH DEHYDROGENASE UBIQUINONE FLAVOPROTEIN 2, MITOCHONDRIAL"/>
    <property type="match status" value="1"/>
</dbReference>
<dbReference type="InterPro" id="IPR036249">
    <property type="entry name" value="Thioredoxin-like_sf"/>
</dbReference>
<dbReference type="SUPFAM" id="SSF52833">
    <property type="entry name" value="Thioredoxin-like"/>
    <property type="match status" value="1"/>
</dbReference>
<dbReference type="GO" id="GO:0008137">
    <property type="term" value="F:NADH dehydrogenase (ubiquinone) activity"/>
    <property type="evidence" value="ECO:0007669"/>
    <property type="project" value="UniProtKB-ARBA"/>
</dbReference>
<proteinExistence type="inferred from homology"/>
<dbReference type="PANTHER" id="PTHR10371:SF3">
    <property type="entry name" value="NADH DEHYDROGENASE [UBIQUINONE] FLAVOPROTEIN 2, MITOCHONDRIAL"/>
    <property type="match status" value="1"/>
</dbReference>
<keyword evidence="2" id="KW-0001">2Fe-2S</keyword>
<evidence type="ECO:0000256" key="5">
    <source>
        <dbReference type="ARBA" id="ARBA00023004"/>
    </source>
</evidence>
<sequence length="265" mass="29196">MLRCRSVLGAAGRYLLRESTVYATRECPTQVGTSVLRSRTSELRDSGVRFAGGLNVHREDPNNTAEAPFDFTSENYEEIGRILKKYPANYKASAVIPLLDLAQRQCGGWLPLAAMNKVARVLGMPPMRVYEVATFFTMFNREKIGKYNVQICTTTPCMLRGGYGILDAIKKHLGIEVGGDTSDGLFHLMEVECLGACVNAPMMQINDHYYEDLTPETAVAVLESLRRGEKPQIGPQNGRIGCLGIQGKTSLQEAPSGPYCRELVP</sequence>
<dbReference type="InterPro" id="IPR002023">
    <property type="entry name" value="NuoE-like"/>
</dbReference>
<dbReference type="NCBIfam" id="TIGR01958">
    <property type="entry name" value="nuoE_fam"/>
    <property type="match status" value="1"/>
</dbReference>
<dbReference type="GO" id="GO:0051537">
    <property type="term" value="F:2 iron, 2 sulfur cluster binding"/>
    <property type="evidence" value="ECO:0007669"/>
    <property type="project" value="UniProtKB-KW"/>
</dbReference>
<dbReference type="InterPro" id="IPR041921">
    <property type="entry name" value="NuoE_N"/>
</dbReference>
<accession>A0A7S1XCL2</accession>
<protein>
    <recommendedName>
        <fullName evidence="10">NADH dehydrogenase [ubiquinone] flavoprotein 2, mitochondrial</fullName>
    </recommendedName>
</protein>
<evidence type="ECO:0000256" key="7">
    <source>
        <dbReference type="ARBA" id="ARBA00023027"/>
    </source>
</evidence>
<dbReference type="GO" id="GO:1902494">
    <property type="term" value="C:catalytic complex"/>
    <property type="evidence" value="ECO:0007669"/>
    <property type="project" value="UniProtKB-ARBA"/>
</dbReference>
<gene>
    <name evidence="9" type="ORF">CCAE0312_LOCUS2858</name>
</gene>
<dbReference type="CDD" id="cd03064">
    <property type="entry name" value="TRX_Fd_NuoE"/>
    <property type="match status" value="1"/>
</dbReference>
<organism evidence="9">
    <name type="scientific">Compsopogon caeruleus</name>
    <dbReference type="NCBI Taxonomy" id="31354"/>
    <lineage>
        <taxon>Eukaryota</taxon>
        <taxon>Rhodophyta</taxon>
        <taxon>Compsopogonophyceae</taxon>
        <taxon>Compsopogonales</taxon>
        <taxon>Compsopogonaceae</taxon>
        <taxon>Compsopogon</taxon>
    </lineage>
</organism>
<keyword evidence="6" id="KW-0411">Iron-sulfur</keyword>
<dbReference type="GO" id="GO:0005743">
    <property type="term" value="C:mitochondrial inner membrane"/>
    <property type="evidence" value="ECO:0007669"/>
    <property type="project" value="UniProtKB-ARBA"/>
</dbReference>
<dbReference type="GO" id="GO:0098796">
    <property type="term" value="C:membrane protein complex"/>
    <property type="evidence" value="ECO:0007669"/>
    <property type="project" value="UniProtKB-ARBA"/>
</dbReference>
<dbReference type="Gene3D" id="1.10.10.1590">
    <property type="entry name" value="NADH-quinone oxidoreductase subunit E"/>
    <property type="match status" value="1"/>
</dbReference>
<evidence type="ECO:0000256" key="8">
    <source>
        <dbReference type="ARBA" id="ARBA00034078"/>
    </source>
</evidence>
<keyword evidence="4" id="KW-1278">Translocase</keyword>
<evidence type="ECO:0008006" key="10">
    <source>
        <dbReference type="Google" id="ProtNLM"/>
    </source>
</evidence>
<dbReference type="FunFam" id="3.40.30.10:FF:000022">
    <property type="entry name" value="NADH dehydrogenase flavoprotein 2, mitochondrial"/>
    <property type="match status" value="1"/>
</dbReference>
<evidence type="ECO:0000256" key="6">
    <source>
        <dbReference type="ARBA" id="ARBA00023014"/>
    </source>
</evidence>
<dbReference type="NCBIfam" id="NF005725">
    <property type="entry name" value="PRK07539.1-5"/>
    <property type="match status" value="1"/>
</dbReference>
<evidence type="ECO:0000256" key="1">
    <source>
        <dbReference type="ARBA" id="ARBA00010643"/>
    </source>
</evidence>
<keyword evidence="5" id="KW-0408">Iron</keyword>
<comment type="cofactor">
    <cofactor evidence="8">
        <name>[2Fe-2S] cluster</name>
        <dbReference type="ChEBI" id="CHEBI:190135"/>
    </cofactor>
</comment>
<evidence type="ECO:0000256" key="2">
    <source>
        <dbReference type="ARBA" id="ARBA00022714"/>
    </source>
</evidence>
<dbReference type="Gene3D" id="3.40.30.10">
    <property type="entry name" value="Glutaredoxin"/>
    <property type="match status" value="1"/>
</dbReference>
<dbReference type="GO" id="GO:0003954">
    <property type="term" value="F:NADH dehydrogenase activity"/>
    <property type="evidence" value="ECO:0007669"/>
    <property type="project" value="TreeGrafter"/>
</dbReference>
<keyword evidence="3" id="KW-0479">Metal-binding</keyword>
<keyword evidence="7" id="KW-0520">NAD</keyword>
<dbReference type="FunFam" id="1.10.10.1590:FF:000001">
    <property type="entry name" value="NADH-quinone oxidoreductase subunit E"/>
    <property type="match status" value="1"/>
</dbReference>
<comment type="similarity">
    <text evidence="1">Belongs to the complex I 24 kDa subunit family.</text>
</comment>